<feature type="region of interest" description="Disordered" evidence="1">
    <location>
        <begin position="28"/>
        <end position="71"/>
    </location>
</feature>
<gene>
    <name evidence="2" type="ORF">TRICI_005680</name>
</gene>
<dbReference type="VEuPathDB" id="FungiDB:TRICI_005680"/>
<dbReference type="AlphaFoldDB" id="A0A642UQ29"/>
<reference evidence="2" key="1">
    <citation type="journal article" date="2019" name="G3 (Bethesda)">
        <title>Genome Assemblies of Two Rare Opportunistic Yeast Pathogens: Diutina rugosa (syn. Candida rugosa) and Trichomonascus ciferrii (syn. Candida ciferrii).</title>
        <authorList>
            <person name="Mixao V."/>
            <person name="Saus E."/>
            <person name="Hansen A.P."/>
            <person name="Lass-Florl C."/>
            <person name="Gabaldon T."/>
        </authorList>
    </citation>
    <scope>NUCLEOTIDE SEQUENCE</scope>
    <source>
        <strain evidence="2">CBS 4856</strain>
    </source>
</reference>
<dbReference type="Proteomes" id="UP000761534">
    <property type="component" value="Unassembled WGS sequence"/>
</dbReference>
<evidence type="ECO:0000313" key="3">
    <source>
        <dbReference type="Proteomes" id="UP000761534"/>
    </source>
</evidence>
<evidence type="ECO:0000313" key="2">
    <source>
        <dbReference type="EMBL" id="KAA8903390.1"/>
    </source>
</evidence>
<proteinExistence type="predicted"/>
<dbReference type="OrthoDB" id="4090463at2759"/>
<dbReference type="EMBL" id="SWFS01000441">
    <property type="protein sequence ID" value="KAA8903390.1"/>
    <property type="molecule type" value="Genomic_DNA"/>
</dbReference>
<evidence type="ECO:0000256" key="1">
    <source>
        <dbReference type="SAM" id="MobiDB-lite"/>
    </source>
</evidence>
<protein>
    <submittedName>
        <fullName evidence="2">Uncharacterized protein</fullName>
    </submittedName>
</protein>
<name>A0A642UQ29_9ASCO</name>
<comment type="caution">
    <text evidence="2">The sequence shown here is derived from an EMBL/GenBank/DDBJ whole genome shotgun (WGS) entry which is preliminary data.</text>
</comment>
<accession>A0A642UQ29</accession>
<keyword evidence="3" id="KW-1185">Reference proteome</keyword>
<organism evidence="2 3">
    <name type="scientific">Trichomonascus ciferrii</name>
    <dbReference type="NCBI Taxonomy" id="44093"/>
    <lineage>
        <taxon>Eukaryota</taxon>
        <taxon>Fungi</taxon>
        <taxon>Dikarya</taxon>
        <taxon>Ascomycota</taxon>
        <taxon>Saccharomycotina</taxon>
        <taxon>Dipodascomycetes</taxon>
        <taxon>Dipodascales</taxon>
        <taxon>Trichomonascaceae</taxon>
        <taxon>Trichomonascus</taxon>
        <taxon>Trichomonascus ciferrii complex</taxon>
    </lineage>
</organism>
<sequence length="154" mass="16707">MTVYQAGHAGQPGWNDCLLLDGKRPARPPTTCKVDMISRAPQAPPPPTATTKTTTAKPEEDETAESGPEVGLDEVMSALGGVLGLDTSLPSREVAHYRTKLERVLPTVDPVHYPVMHDALTTRQKDTLVSYSLVHNGVSSWVLPLRKIIESVKD</sequence>